<feature type="transmembrane region" description="Helical" evidence="5">
    <location>
        <begin position="319"/>
        <end position="341"/>
    </location>
</feature>
<reference evidence="6 7" key="1">
    <citation type="journal article" date="2019" name="Int. J. Syst. Evol. Microbiol.">
        <title>The Global Catalogue of Microorganisms (GCM) 10K type strain sequencing project: providing services to taxonomists for standard genome sequencing and annotation.</title>
        <authorList>
            <consortium name="The Broad Institute Genomics Platform"/>
            <consortium name="The Broad Institute Genome Sequencing Center for Infectious Disease"/>
            <person name="Wu L."/>
            <person name="Ma J."/>
        </authorList>
    </citation>
    <scope>NUCLEOTIDE SEQUENCE [LARGE SCALE GENOMIC DNA]</scope>
    <source>
        <strain evidence="6 7">CGMCC 1.12563</strain>
    </source>
</reference>
<keyword evidence="7" id="KW-1185">Reference proteome</keyword>
<evidence type="ECO:0000313" key="7">
    <source>
        <dbReference type="Proteomes" id="UP001597187"/>
    </source>
</evidence>
<keyword evidence="5" id="KW-1003">Cell membrane</keyword>
<organism evidence="6 7">
    <name type="scientific">Halomarina rubra</name>
    <dbReference type="NCBI Taxonomy" id="2071873"/>
    <lineage>
        <taxon>Archaea</taxon>
        <taxon>Methanobacteriati</taxon>
        <taxon>Methanobacteriota</taxon>
        <taxon>Stenosarchaea group</taxon>
        <taxon>Halobacteria</taxon>
        <taxon>Halobacteriales</taxon>
        <taxon>Natronomonadaceae</taxon>
        <taxon>Halomarina</taxon>
    </lineage>
</organism>
<keyword evidence="3 5" id="KW-1133">Transmembrane helix</keyword>
<dbReference type="EMBL" id="JBHUDC010000003">
    <property type="protein sequence ID" value="MFD1513413.1"/>
    <property type="molecule type" value="Genomic_DNA"/>
</dbReference>
<protein>
    <recommendedName>
        <fullName evidence="5">Probable membrane transporter protein</fullName>
    </recommendedName>
</protein>
<evidence type="ECO:0000256" key="3">
    <source>
        <dbReference type="ARBA" id="ARBA00022989"/>
    </source>
</evidence>
<comment type="similarity">
    <text evidence="5">Belongs to the 4-toluene sulfonate uptake permease (TSUP) (TC 2.A.102) family.</text>
</comment>
<evidence type="ECO:0000313" key="6">
    <source>
        <dbReference type="EMBL" id="MFD1513413.1"/>
    </source>
</evidence>
<accession>A0ABD6AU55</accession>
<feature type="transmembrane region" description="Helical" evidence="5">
    <location>
        <begin position="163"/>
        <end position="186"/>
    </location>
</feature>
<dbReference type="InterPro" id="IPR002781">
    <property type="entry name" value="TM_pro_TauE-like"/>
</dbReference>
<feature type="transmembrane region" description="Helical" evidence="5">
    <location>
        <begin position="292"/>
        <end position="313"/>
    </location>
</feature>
<keyword evidence="2 5" id="KW-0812">Transmembrane</keyword>
<evidence type="ECO:0000256" key="2">
    <source>
        <dbReference type="ARBA" id="ARBA00022692"/>
    </source>
</evidence>
<comment type="subcellular location">
    <subcellularLocation>
        <location evidence="5">Cell membrane</location>
        <topology evidence="5">Multi-pass membrane protein</topology>
    </subcellularLocation>
    <subcellularLocation>
        <location evidence="1">Membrane</location>
        <topology evidence="1">Multi-pass membrane protein</topology>
    </subcellularLocation>
</comment>
<dbReference type="AlphaFoldDB" id="A0ABD6AU55"/>
<dbReference type="Pfam" id="PF01925">
    <property type="entry name" value="TauE"/>
    <property type="match status" value="1"/>
</dbReference>
<dbReference type="Proteomes" id="UP001597187">
    <property type="component" value="Unassembled WGS sequence"/>
</dbReference>
<dbReference type="GO" id="GO:0005886">
    <property type="term" value="C:plasma membrane"/>
    <property type="evidence" value="ECO:0007669"/>
    <property type="project" value="UniProtKB-SubCell"/>
</dbReference>
<feature type="transmembrane region" description="Helical" evidence="5">
    <location>
        <begin position="224"/>
        <end position="243"/>
    </location>
</feature>
<feature type="transmembrane region" description="Helical" evidence="5">
    <location>
        <begin position="263"/>
        <end position="285"/>
    </location>
</feature>
<gene>
    <name evidence="6" type="ORF">ACFSBT_08995</name>
</gene>
<evidence type="ECO:0000256" key="1">
    <source>
        <dbReference type="ARBA" id="ARBA00004141"/>
    </source>
</evidence>
<comment type="caution">
    <text evidence="6">The sequence shown here is derived from an EMBL/GenBank/DDBJ whole genome shotgun (WGS) entry which is preliminary data.</text>
</comment>
<evidence type="ECO:0000256" key="4">
    <source>
        <dbReference type="ARBA" id="ARBA00023136"/>
    </source>
</evidence>
<evidence type="ECO:0000256" key="5">
    <source>
        <dbReference type="RuleBase" id="RU363041"/>
    </source>
</evidence>
<proteinExistence type="inferred from homology"/>
<sequence length="343" mass="36516">MEYDQSTDGEHAEEHDTAVQEHVVTPEKIGVEAQQLDRRLTTAERLRIPARSLRRLSLLGLVYIVGMGLMAWWLPPFGQETSYVVLGALVLTAFVFELLDSAAGMGFGTALAPLLFILGYDPLQVTPVLLISETLTGLVSGGVHHELRNARFSIRPLNAETRLMLLLGGVGAAATLVSIVLAYFALVLPESFIKLYVSVLVLVMGVVGLVRARLVTTIEYRPRRLVAFAALAGVNKGIGGGGYGPVVTLGQILSGVYEKSAIAIAGLAESLVSIVGVLTFVLLAMGGVHMDLLLLPSIFTGGFLAAIAAPYLVRVLPNAVWRYVVPLYAFGIGLAALTIGLDI</sequence>
<name>A0ABD6AU55_9EURY</name>
<feature type="transmembrane region" description="Helical" evidence="5">
    <location>
        <begin position="192"/>
        <end position="212"/>
    </location>
</feature>
<dbReference type="RefSeq" id="WP_250873366.1">
    <property type="nucleotide sequence ID" value="NZ_JALXFV010000003.1"/>
</dbReference>
<keyword evidence="4 5" id="KW-0472">Membrane</keyword>
<feature type="transmembrane region" description="Helical" evidence="5">
    <location>
        <begin position="56"/>
        <end position="75"/>
    </location>
</feature>